<protein>
    <submittedName>
        <fullName evidence="1">Uncharacterized protein</fullName>
    </submittedName>
</protein>
<dbReference type="EMBL" id="JASWJB010000126">
    <property type="protein sequence ID" value="KAK2595605.1"/>
    <property type="molecule type" value="Genomic_DNA"/>
</dbReference>
<dbReference type="GO" id="GO:0005506">
    <property type="term" value="F:iron ion binding"/>
    <property type="evidence" value="ECO:0007669"/>
    <property type="project" value="InterPro"/>
</dbReference>
<gene>
    <name evidence="1" type="ORF">QQS21_006652</name>
</gene>
<keyword evidence="2" id="KW-1185">Reference proteome</keyword>
<comment type="caution">
    <text evidence="1">The sequence shown here is derived from an EMBL/GenBank/DDBJ whole genome shotgun (WGS) entry which is preliminary data.</text>
</comment>
<dbReference type="PANTHER" id="PTHR47582:SF1">
    <property type="entry name" value="P450, PUTATIVE (EUROFUNG)-RELATED"/>
    <property type="match status" value="1"/>
</dbReference>
<dbReference type="AlphaFoldDB" id="A0AAJ0G014"/>
<dbReference type="PANTHER" id="PTHR47582">
    <property type="entry name" value="P450, PUTATIVE (EUROFUNG)-RELATED"/>
    <property type="match status" value="1"/>
</dbReference>
<proteinExistence type="predicted"/>
<dbReference type="GO" id="GO:0004497">
    <property type="term" value="F:monooxygenase activity"/>
    <property type="evidence" value="ECO:0007669"/>
    <property type="project" value="InterPro"/>
</dbReference>
<name>A0AAJ0G014_9HYPO</name>
<dbReference type="Gene3D" id="1.10.630.10">
    <property type="entry name" value="Cytochrome P450"/>
    <property type="match status" value="1"/>
</dbReference>
<sequence length="224" mass="24867">MDVVYIVNATSLIPVVQKQVQTLSFSPISVQMSGTIVGLSTTAQKIVGKDYMKSHSAIAVMHKITHHSLSPGPELDRLIRKAAEAMQSSLDSCTAQDGINVNMRAWVDYEVIQPTTDCVYGQLNPFRYPKVKVAWRDYETGLIPLLIHILPSLTASKHIRARDILVEPFESYLKKLLLQNNDTSALIAERFKSHIENGIPFRDIARIEVGQALGLISNVKPAAF</sequence>
<organism evidence="1 2">
    <name type="scientific">Conoideocrella luteorostrata</name>
    <dbReference type="NCBI Taxonomy" id="1105319"/>
    <lineage>
        <taxon>Eukaryota</taxon>
        <taxon>Fungi</taxon>
        <taxon>Dikarya</taxon>
        <taxon>Ascomycota</taxon>
        <taxon>Pezizomycotina</taxon>
        <taxon>Sordariomycetes</taxon>
        <taxon>Hypocreomycetidae</taxon>
        <taxon>Hypocreales</taxon>
        <taxon>Clavicipitaceae</taxon>
        <taxon>Conoideocrella</taxon>
    </lineage>
</organism>
<dbReference type="InterPro" id="IPR053007">
    <property type="entry name" value="CYP450_monoxygenase_sec-met"/>
</dbReference>
<dbReference type="GO" id="GO:0016705">
    <property type="term" value="F:oxidoreductase activity, acting on paired donors, with incorporation or reduction of molecular oxygen"/>
    <property type="evidence" value="ECO:0007669"/>
    <property type="project" value="InterPro"/>
</dbReference>
<dbReference type="InterPro" id="IPR036396">
    <property type="entry name" value="Cyt_P450_sf"/>
</dbReference>
<reference evidence="1" key="1">
    <citation type="submission" date="2023-06" db="EMBL/GenBank/DDBJ databases">
        <title>Conoideocrella luteorostrata (Hypocreales: Clavicipitaceae), a potential biocontrol fungus for elongate hemlock scale in United States Christmas tree production areas.</title>
        <authorList>
            <person name="Barrett H."/>
            <person name="Lovett B."/>
            <person name="Macias A.M."/>
            <person name="Stajich J.E."/>
            <person name="Kasson M.T."/>
        </authorList>
    </citation>
    <scope>NUCLEOTIDE SEQUENCE</scope>
    <source>
        <strain evidence="1">ARSEF 14590</strain>
    </source>
</reference>
<dbReference type="GO" id="GO:0020037">
    <property type="term" value="F:heme binding"/>
    <property type="evidence" value="ECO:0007669"/>
    <property type="project" value="InterPro"/>
</dbReference>
<dbReference type="Proteomes" id="UP001251528">
    <property type="component" value="Unassembled WGS sequence"/>
</dbReference>
<evidence type="ECO:0000313" key="1">
    <source>
        <dbReference type="EMBL" id="KAK2595605.1"/>
    </source>
</evidence>
<evidence type="ECO:0000313" key="2">
    <source>
        <dbReference type="Proteomes" id="UP001251528"/>
    </source>
</evidence>
<accession>A0AAJ0G014</accession>